<dbReference type="AlphaFoldDB" id="A0ABD6BGQ7"/>
<sequence>MPEAAPRDTLTSVDETSGRTVYYDDDRGTYHTWYDGNSCEPVSTALLLTLSSVLAVDPTDLETLSEYIEPDALNSLVGHWQRDEPRAGSVSFAFAQCGVTIHADGELVIDPAHRSATSNGN</sequence>
<organism evidence="2 3">
    <name type="scientific">Haloarchaeobius amylolyticus</name>
    <dbReference type="NCBI Taxonomy" id="1198296"/>
    <lineage>
        <taxon>Archaea</taxon>
        <taxon>Methanobacteriati</taxon>
        <taxon>Methanobacteriota</taxon>
        <taxon>Stenosarchaea group</taxon>
        <taxon>Halobacteria</taxon>
        <taxon>Halobacteriales</taxon>
        <taxon>Halorubellaceae</taxon>
        <taxon>Haloarchaeobius</taxon>
    </lineage>
</organism>
<evidence type="ECO:0000313" key="3">
    <source>
        <dbReference type="Proteomes" id="UP001597076"/>
    </source>
</evidence>
<dbReference type="RefSeq" id="WP_390286541.1">
    <property type="nucleotide sequence ID" value="NZ_JBHUDI010000005.1"/>
</dbReference>
<name>A0ABD6BGQ7_9EURY</name>
<keyword evidence="3" id="KW-1185">Reference proteome</keyword>
<protein>
    <submittedName>
        <fullName evidence="2">HalOD1 output domain-containing protein</fullName>
    </submittedName>
</protein>
<reference evidence="2 3" key="1">
    <citation type="journal article" date="2019" name="Int. J. Syst. Evol. Microbiol.">
        <title>The Global Catalogue of Microorganisms (GCM) 10K type strain sequencing project: providing services to taxonomists for standard genome sequencing and annotation.</title>
        <authorList>
            <consortium name="The Broad Institute Genomics Platform"/>
            <consortium name="The Broad Institute Genome Sequencing Center for Infectious Disease"/>
            <person name="Wu L."/>
            <person name="Ma J."/>
        </authorList>
    </citation>
    <scope>NUCLEOTIDE SEQUENCE [LARGE SCALE GENOMIC DNA]</scope>
    <source>
        <strain evidence="2 3">CGMCC 1.12230</strain>
    </source>
</reference>
<feature type="domain" description="Halobacterial output" evidence="1">
    <location>
        <begin position="40"/>
        <end position="111"/>
    </location>
</feature>
<evidence type="ECO:0000313" key="2">
    <source>
        <dbReference type="EMBL" id="MFD1563711.1"/>
    </source>
</evidence>
<dbReference type="Proteomes" id="UP001597076">
    <property type="component" value="Unassembled WGS sequence"/>
</dbReference>
<accession>A0ABD6BGQ7</accession>
<evidence type="ECO:0000259" key="1">
    <source>
        <dbReference type="Pfam" id="PF18545"/>
    </source>
</evidence>
<dbReference type="InterPro" id="IPR040624">
    <property type="entry name" value="HalOD1"/>
</dbReference>
<proteinExistence type="predicted"/>
<gene>
    <name evidence="2" type="ORF">ACFR99_09140</name>
</gene>
<dbReference type="EMBL" id="JBHUDI010000005">
    <property type="protein sequence ID" value="MFD1563711.1"/>
    <property type="molecule type" value="Genomic_DNA"/>
</dbReference>
<comment type="caution">
    <text evidence="2">The sequence shown here is derived from an EMBL/GenBank/DDBJ whole genome shotgun (WGS) entry which is preliminary data.</text>
</comment>
<dbReference type="Pfam" id="PF18545">
    <property type="entry name" value="HalOD1"/>
    <property type="match status" value="1"/>
</dbReference>